<dbReference type="EMBL" id="CP038487">
    <property type="protein sequence ID" value="QFZ28520.1"/>
    <property type="molecule type" value="Genomic_DNA"/>
</dbReference>
<proteinExistence type="predicted"/>
<gene>
    <name evidence="1" type="ORF">EJF14_40562</name>
</gene>
<keyword evidence="2" id="KW-1185">Reference proteome</keyword>
<sequence>MEQSDSSCNNSRIFFFLKEPVQVSEVLLSFFLFFFCAYLYPLIFFVSYFFILLCYSYLSQSHVRVVYASLSLRVFTRVSFNLSTTTMSAKIPAFLDGNSLVHFNDNLDRLLVGNSEGLIKVFNLEEPESEPTSIDIPENLTSLTSHGKRIILTNTEGHLAILNMEGNITGDESFDIIYRSELPLRDAVFINDGNRVICGGDDDKLVVIDLNNGNKTSIVSVPDQIVNIAYNNNGEIASVALSNGDVLMYSVINESPALIEKITGAIISKVNTSIDVVDFKGEHAQEIASTKPVWSADGEVLFLPTASSTIKAYNRVDWNPTVEFRPQAEYLVALGYSPNKKFLASLHKNGQINLFDIRTGKFLKKASLDRLESGNLPINFAWLKNSIYVGSTNGELHSISIDLDDSPDERTISAEVESLFMDEASESETEERSSKVNPQAIRNGIDDSMIIDENDDMDSENGTSMYNTAVDEYLHSRKKRQRVRPEDQFDIPSFTASSDIIPYSPGSTPWIKPLNSSSSSGMRRYLFMNSIGYSWSVKNSSDSVNEQKSITISFFDRTTNKDYHFIDSHKYDLCSMNERGVVLACSGYKNEKSTHKGKIFYRHHNNTNDSWDRKIPLLPNEYITSICLTCTSGEKSSDSIIVVGTNLGYVRFFNLYGLCVNLMKLSPIMTLIASEVSTVFIVSQISPQHFTYSLLDVSDDYSFLQQDRAMPLRVPSGGVPILKGIFFNEYSDPCVVAGFDDSLTILSHWREAGNARWVPLLNCKDVVTDYGLNESKANWKTWPLGLLDDKFICLVLKNSNEYPSFPLPLPIELEIKLPVKCFKHLEPKDTVGDEANEDTSAKISKTQEEDPEEQYLRSSTLGRLLNSWLTNAENDEEHLEKLDNYSVTFDKSLLKLFANACQESRLNKAFSIVRLIKNDKALLAASKIAERFEYLNLSSKISKLREDLMEFDNDQDQ</sequence>
<name>A0ACD0WMJ0_CLALS</name>
<dbReference type="Proteomes" id="UP000326582">
    <property type="component" value="Chromosome 4"/>
</dbReference>
<evidence type="ECO:0000313" key="1">
    <source>
        <dbReference type="EMBL" id="QFZ28520.1"/>
    </source>
</evidence>
<organism evidence="1 2">
    <name type="scientific">Clavispora lusitaniae</name>
    <name type="common">Candida lusitaniae</name>
    <dbReference type="NCBI Taxonomy" id="36911"/>
    <lineage>
        <taxon>Eukaryota</taxon>
        <taxon>Fungi</taxon>
        <taxon>Dikarya</taxon>
        <taxon>Ascomycota</taxon>
        <taxon>Saccharomycotina</taxon>
        <taxon>Pichiomycetes</taxon>
        <taxon>Metschnikowiaceae</taxon>
        <taxon>Clavispora</taxon>
    </lineage>
</organism>
<protein>
    <submittedName>
        <fullName evidence="1">DNA polymerase alpha-binding protein</fullName>
    </submittedName>
</protein>
<reference evidence="2" key="1">
    <citation type="journal article" date="2019" name="MBio">
        <title>Comparative genomics for the elucidation of multidrug resistance (MDR) in Candida lusitaniae.</title>
        <authorList>
            <person name="Kannan A."/>
            <person name="Asner S.A."/>
            <person name="Trachsel E."/>
            <person name="Kelly S."/>
            <person name="Parker J."/>
            <person name="Sanglard D."/>
        </authorList>
    </citation>
    <scope>NUCLEOTIDE SEQUENCE [LARGE SCALE GENOMIC DNA]</scope>
    <source>
        <strain evidence="2">P1</strain>
    </source>
</reference>
<evidence type="ECO:0000313" key="2">
    <source>
        <dbReference type="Proteomes" id="UP000326582"/>
    </source>
</evidence>
<accession>A0ACD0WMJ0</accession>